<feature type="region of interest" description="Disordered" evidence="1">
    <location>
        <begin position="66"/>
        <end position="116"/>
    </location>
</feature>
<comment type="caution">
    <text evidence="2">The sequence shown here is derived from an EMBL/GenBank/DDBJ whole genome shotgun (WGS) entry which is preliminary data.</text>
</comment>
<dbReference type="AlphaFoldDB" id="A0A843URY3"/>
<sequence length="299" mass="34061">MIEHLKRVRAETARKKADKEIHERIISGRERDEDVDDEVEMYAEYVSDPDVQERLARAHSRAEAWEAQHEVGSGSGSGSAVGGSGSRRFSNVGDYFTRPPPTQTQVPEQGRHSKRPTGVQIEDVDPYVYPREHGKQTRIDDAYNQQGPKYKIGRAIAKWWHHTGVVDEDRRPSIGLVYAKLEAAKKKIRKVTPRHAHLVLDVVDDRWDRQMSRDLHMAAYYLHPAYHYAHELAYEDDLTAAFTKVVERLSKSPVLAADAVDEARPDMAIEFIGRDEHLSKHKLVSGSYSHKFSNSKITS</sequence>
<protein>
    <submittedName>
        <fullName evidence="2">Uncharacterized protein</fullName>
    </submittedName>
</protein>
<reference evidence="2" key="1">
    <citation type="submission" date="2017-07" db="EMBL/GenBank/DDBJ databases">
        <title>Taro Niue Genome Assembly and Annotation.</title>
        <authorList>
            <person name="Atibalentja N."/>
            <person name="Keating K."/>
            <person name="Fields C.J."/>
        </authorList>
    </citation>
    <scope>NUCLEOTIDE SEQUENCE</scope>
    <source>
        <strain evidence="2">Niue_2</strain>
        <tissue evidence="2">Leaf</tissue>
    </source>
</reference>
<evidence type="ECO:0000256" key="1">
    <source>
        <dbReference type="SAM" id="MobiDB-lite"/>
    </source>
</evidence>
<proteinExistence type="predicted"/>
<gene>
    <name evidence="2" type="ORF">Taro_017654</name>
</gene>
<name>A0A843URY3_COLES</name>
<organism evidence="2 3">
    <name type="scientific">Colocasia esculenta</name>
    <name type="common">Wild taro</name>
    <name type="synonym">Arum esculentum</name>
    <dbReference type="NCBI Taxonomy" id="4460"/>
    <lineage>
        <taxon>Eukaryota</taxon>
        <taxon>Viridiplantae</taxon>
        <taxon>Streptophyta</taxon>
        <taxon>Embryophyta</taxon>
        <taxon>Tracheophyta</taxon>
        <taxon>Spermatophyta</taxon>
        <taxon>Magnoliopsida</taxon>
        <taxon>Liliopsida</taxon>
        <taxon>Araceae</taxon>
        <taxon>Aroideae</taxon>
        <taxon>Colocasieae</taxon>
        <taxon>Colocasia</taxon>
    </lineage>
</organism>
<evidence type="ECO:0000313" key="3">
    <source>
        <dbReference type="Proteomes" id="UP000652761"/>
    </source>
</evidence>
<accession>A0A843URY3</accession>
<keyword evidence="3" id="KW-1185">Reference proteome</keyword>
<feature type="compositionally biased region" description="Gly residues" evidence="1">
    <location>
        <begin position="73"/>
        <end position="85"/>
    </location>
</feature>
<dbReference type="EMBL" id="NMUH01000811">
    <property type="protein sequence ID" value="MQL85156.1"/>
    <property type="molecule type" value="Genomic_DNA"/>
</dbReference>
<dbReference type="Proteomes" id="UP000652761">
    <property type="component" value="Unassembled WGS sequence"/>
</dbReference>
<evidence type="ECO:0000313" key="2">
    <source>
        <dbReference type="EMBL" id="MQL85156.1"/>
    </source>
</evidence>